<feature type="transmembrane region" description="Helical" evidence="1">
    <location>
        <begin position="12"/>
        <end position="36"/>
    </location>
</feature>
<keyword evidence="1" id="KW-0472">Membrane</keyword>
<organism evidence="2 3">
    <name type="scientific">Candidatus Giovannonibacteria bacterium RIFCSPHIGHO2_01_FULL_45_23</name>
    <dbReference type="NCBI Taxonomy" id="1798325"/>
    <lineage>
        <taxon>Bacteria</taxon>
        <taxon>Candidatus Giovannoniibacteriota</taxon>
    </lineage>
</organism>
<keyword evidence="1" id="KW-1133">Transmembrane helix</keyword>
<dbReference type="AlphaFoldDB" id="A0A1F5VE57"/>
<accession>A0A1F5VE57</accession>
<name>A0A1F5VE57_9BACT</name>
<evidence type="ECO:0000256" key="1">
    <source>
        <dbReference type="SAM" id="Phobius"/>
    </source>
</evidence>
<reference evidence="2 3" key="1">
    <citation type="journal article" date="2016" name="Nat. Commun.">
        <title>Thousands of microbial genomes shed light on interconnected biogeochemical processes in an aquifer system.</title>
        <authorList>
            <person name="Anantharaman K."/>
            <person name="Brown C.T."/>
            <person name="Hug L.A."/>
            <person name="Sharon I."/>
            <person name="Castelle C.J."/>
            <person name="Probst A.J."/>
            <person name="Thomas B.C."/>
            <person name="Singh A."/>
            <person name="Wilkins M.J."/>
            <person name="Karaoz U."/>
            <person name="Brodie E.L."/>
            <person name="Williams K.H."/>
            <person name="Hubbard S.S."/>
            <person name="Banfield J.F."/>
        </authorList>
    </citation>
    <scope>NUCLEOTIDE SEQUENCE [LARGE SCALE GENOMIC DNA]</scope>
</reference>
<protein>
    <submittedName>
        <fullName evidence="2">Uncharacterized protein</fullName>
    </submittedName>
</protein>
<feature type="transmembrane region" description="Helical" evidence="1">
    <location>
        <begin position="75"/>
        <end position="96"/>
    </location>
</feature>
<comment type="caution">
    <text evidence="2">The sequence shown here is derived from an EMBL/GenBank/DDBJ whole genome shotgun (WGS) entry which is preliminary data.</text>
</comment>
<gene>
    <name evidence="2" type="ORF">A2834_00805</name>
</gene>
<dbReference type="EMBL" id="MFHD01000026">
    <property type="protein sequence ID" value="OGF61727.1"/>
    <property type="molecule type" value="Genomic_DNA"/>
</dbReference>
<feature type="transmembrane region" description="Helical" evidence="1">
    <location>
        <begin position="116"/>
        <end position="134"/>
    </location>
</feature>
<dbReference type="Proteomes" id="UP000179251">
    <property type="component" value="Unassembled WGS sequence"/>
</dbReference>
<sequence length="143" mass="15389">MNTAHKSELKGVAGATALLSVYFGVVSFISGPAFAAEQFYRFWYFILGLSLGFGVQIGLYSYLKAAIRQKASRGVLAVSGTTSTAAMISCCAHYLANILPVIGTAGIVSIIGQYQIEFFWAGLAFNIAGIIYIGRQVIKFRQT</sequence>
<dbReference type="STRING" id="1798325.A2834_00805"/>
<feature type="transmembrane region" description="Helical" evidence="1">
    <location>
        <begin position="42"/>
        <end position="63"/>
    </location>
</feature>
<keyword evidence="1" id="KW-0812">Transmembrane</keyword>
<evidence type="ECO:0000313" key="2">
    <source>
        <dbReference type="EMBL" id="OGF61727.1"/>
    </source>
</evidence>
<proteinExistence type="predicted"/>
<evidence type="ECO:0000313" key="3">
    <source>
        <dbReference type="Proteomes" id="UP000179251"/>
    </source>
</evidence>